<name>A0ABP7ZKL9_9MICO</name>
<keyword evidence="3" id="KW-1185">Reference proteome</keyword>
<gene>
    <name evidence="2" type="ORF">GCM10022286_19930</name>
</gene>
<organism evidence="2 3">
    <name type="scientific">Gryllotalpicola daejeonensis</name>
    <dbReference type="NCBI Taxonomy" id="993087"/>
    <lineage>
        <taxon>Bacteria</taxon>
        <taxon>Bacillati</taxon>
        <taxon>Actinomycetota</taxon>
        <taxon>Actinomycetes</taxon>
        <taxon>Micrococcales</taxon>
        <taxon>Microbacteriaceae</taxon>
        <taxon>Gryllotalpicola</taxon>
    </lineage>
</organism>
<dbReference type="SUPFAM" id="SSF46785">
    <property type="entry name" value="Winged helix' DNA-binding domain"/>
    <property type="match status" value="1"/>
</dbReference>
<reference evidence="2" key="1">
    <citation type="journal article" date="2014" name="Int. J. Syst. Evol. Microbiol.">
        <title>Complete genome of a new Firmicutes species belonging to the dominant human colonic microbiota ('Ruminococcus bicirculans') reveals two chromosomes and a selective capacity to utilize plant glucans.</title>
        <authorList>
            <consortium name="NISC Comparative Sequencing Program"/>
            <person name="Wegmann U."/>
            <person name="Louis P."/>
            <person name="Goesmann A."/>
            <person name="Henrissat B."/>
            <person name="Duncan S.H."/>
            <person name="Flint H.J."/>
        </authorList>
    </citation>
    <scope>NUCLEOTIDE SEQUENCE</scope>
    <source>
        <strain evidence="2">JCM 17590</strain>
    </source>
</reference>
<dbReference type="RefSeq" id="WP_344791626.1">
    <property type="nucleotide sequence ID" value="NZ_BAABBV010000001.1"/>
</dbReference>
<dbReference type="Pfam" id="PF12840">
    <property type="entry name" value="HTH_20"/>
    <property type="match status" value="1"/>
</dbReference>
<dbReference type="InterPro" id="IPR036390">
    <property type="entry name" value="WH_DNA-bd_sf"/>
</dbReference>
<evidence type="ECO:0000259" key="1">
    <source>
        <dbReference type="SMART" id="SM00418"/>
    </source>
</evidence>
<dbReference type="InterPro" id="IPR011991">
    <property type="entry name" value="ArsR-like_HTH"/>
</dbReference>
<dbReference type="CDD" id="cd00090">
    <property type="entry name" value="HTH_ARSR"/>
    <property type="match status" value="1"/>
</dbReference>
<reference evidence="2" key="2">
    <citation type="submission" date="2023-12" db="EMBL/GenBank/DDBJ databases">
        <authorList>
            <person name="Sun Q."/>
            <person name="Inoue M."/>
        </authorList>
    </citation>
    <scope>NUCLEOTIDE SEQUENCE</scope>
    <source>
        <strain evidence="2">JCM 17590</strain>
    </source>
</reference>
<evidence type="ECO:0000313" key="3">
    <source>
        <dbReference type="Proteomes" id="UP001415169"/>
    </source>
</evidence>
<dbReference type="InterPro" id="IPR001845">
    <property type="entry name" value="HTH_ArsR_DNA-bd_dom"/>
</dbReference>
<dbReference type="EMBL" id="BAABBV010000001">
    <property type="protein sequence ID" value="GAA4161800.1"/>
    <property type="molecule type" value="Genomic_DNA"/>
</dbReference>
<evidence type="ECO:0000313" key="2">
    <source>
        <dbReference type="EMBL" id="GAA4161800.1"/>
    </source>
</evidence>
<dbReference type="Gene3D" id="1.10.10.10">
    <property type="entry name" value="Winged helix-like DNA-binding domain superfamily/Winged helix DNA-binding domain"/>
    <property type="match status" value="1"/>
</dbReference>
<dbReference type="SMART" id="SM00418">
    <property type="entry name" value="HTH_ARSR"/>
    <property type="match status" value="1"/>
</dbReference>
<comment type="caution">
    <text evidence="2">The sequence shown here is derived from an EMBL/GenBank/DDBJ whole genome shotgun (WGS) entry which is preliminary data.</text>
</comment>
<dbReference type="InterPro" id="IPR036388">
    <property type="entry name" value="WH-like_DNA-bd_sf"/>
</dbReference>
<proteinExistence type="predicted"/>
<accession>A0ABP7ZKL9</accession>
<feature type="domain" description="HTH arsR-type" evidence="1">
    <location>
        <begin position="21"/>
        <end position="127"/>
    </location>
</feature>
<protein>
    <recommendedName>
        <fullName evidence="1">HTH arsR-type domain-containing protein</fullName>
    </recommendedName>
</protein>
<dbReference type="Proteomes" id="UP001415169">
    <property type="component" value="Unassembled WGS sequence"/>
</dbReference>
<sequence length="198" mass="21986">MADGDPDDRWDGAPVEVRDAAMLRAFAHPIRQRIVRELSVRTHARAADLAGWLGEPANALSFHLRTLAKAGVIREIPEKARDKRDRVWQLVNQSGFAFEDPTGNPAVSAYIARRIEWLHRLVGGEFEDTDAASQVQFAGALLTKEEAKQLGDELSEIVTRWRRRGAENAERDPDNAERASYEVMFALGPSAPESPSAT</sequence>